<dbReference type="RefSeq" id="WP_342631935.1">
    <property type="nucleotide sequence ID" value="NZ_CP152380.1"/>
</dbReference>
<feature type="transmembrane region" description="Helical" evidence="1">
    <location>
        <begin position="151"/>
        <end position="170"/>
    </location>
</feature>
<evidence type="ECO:0000313" key="2">
    <source>
        <dbReference type="EMBL" id="XAF54744.1"/>
    </source>
</evidence>
<dbReference type="EMBL" id="CP152380">
    <property type="protein sequence ID" value="XAF54744.1"/>
    <property type="molecule type" value="Genomic_DNA"/>
</dbReference>
<dbReference type="Proteomes" id="UP001445268">
    <property type="component" value="Chromosome"/>
</dbReference>
<protein>
    <recommendedName>
        <fullName evidence="4">DUF2971 domain-containing protein</fullName>
    </recommendedName>
</protein>
<reference evidence="2 3" key="1">
    <citation type="submission" date="2024-04" db="EMBL/GenBank/DDBJ databases">
        <title>Marinobacter sp. SBY-1.</title>
        <authorList>
            <person name="Pan C."/>
        </authorList>
    </citation>
    <scope>NUCLEOTIDE SEQUENCE [LARGE SCALE GENOMIC DNA]</scope>
    <source>
        <strain evidence="2 3">SBY-1</strain>
    </source>
</reference>
<proteinExistence type="predicted"/>
<organism evidence="2 3">
    <name type="scientific">Marinobacter alkaliphilus</name>
    <dbReference type="NCBI Taxonomy" id="254719"/>
    <lineage>
        <taxon>Bacteria</taxon>
        <taxon>Pseudomonadati</taxon>
        <taxon>Pseudomonadota</taxon>
        <taxon>Gammaproteobacteria</taxon>
        <taxon>Pseudomonadales</taxon>
        <taxon>Marinobacteraceae</taxon>
        <taxon>Marinobacter</taxon>
    </lineage>
</organism>
<keyword evidence="1" id="KW-0472">Membrane</keyword>
<keyword evidence="1" id="KW-1133">Transmembrane helix</keyword>
<name>A0ABZ3E507_9GAMM</name>
<evidence type="ECO:0000313" key="3">
    <source>
        <dbReference type="Proteomes" id="UP001445268"/>
    </source>
</evidence>
<gene>
    <name evidence="2" type="ORF">AAGT77_04130</name>
</gene>
<accession>A0ABZ3E507</accession>
<evidence type="ECO:0008006" key="4">
    <source>
        <dbReference type="Google" id="ProtNLM"/>
    </source>
</evidence>
<sequence>MTDREQAKPSLDNGNFLFRFRSAKALLDDDDNGGFQELEKQAIYFAKPEQLNDPMEGLSDAFWDGDDVLWENFFKHYALALISYALKWLLHEPDEIQKAKVDAWLTAEDLPTDMFRNLYREFCSDLSSAIEARELAQILGRRTLPLRRERLINLLFLVHQAAVPSLFLILKKHRLVDFELPPEAADTKPVKTTLECWEEIASAPSKIDMPVEEQLEVLSSITNRVSHQLDLGVLTRIGSIDEGHKLLALISRFPEMYVDAFSRDLHFNPWRVACFSRRCTNASMWGTYGSEHRGAALIFRTEQREGEHYFRIKGMAGTADSGADLKVHNVEYGKRPPPLDSFNVIGRLPLHKLKTTWMVTEDGRASTRLSEMTDDLDAWRTRYWNHAFKRVSWKHFDWEHEEERRLVASSVLADDPAPEALTYDFSQLEGLVFGMRMSSEDKLRTASIVEKKCRATGRTDFRFFQAYYSPSKGEMDIAELGLLKFDIGK</sequence>
<keyword evidence="1" id="KW-0812">Transmembrane</keyword>
<keyword evidence="3" id="KW-1185">Reference proteome</keyword>
<evidence type="ECO:0000256" key="1">
    <source>
        <dbReference type="SAM" id="Phobius"/>
    </source>
</evidence>